<evidence type="ECO:0000313" key="9">
    <source>
        <dbReference type="Proteomes" id="UP000240542"/>
    </source>
</evidence>
<dbReference type="Gene3D" id="3.30.559.30">
    <property type="entry name" value="Nonribosomal peptide synthetase, condensation domain"/>
    <property type="match status" value="4"/>
</dbReference>
<dbReference type="InterPro" id="IPR025110">
    <property type="entry name" value="AMP-bd_C"/>
</dbReference>
<dbReference type="InterPro" id="IPR045851">
    <property type="entry name" value="AMP-bd_C_sf"/>
</dbReference>
<dbReference type="InterPro" id="IPR010060">
    <property type="entry name" value="NRPS_synth"/>
</dbReference>
<dbReference type="Gene3D" id="2.30.38.10">
    <property type="entry name" value="Luciferase, Domain 3"/>
    <property type="match status" value="3"/>
</dbReference>
<dbReference type="InterPro" id="IPR010071">
    <property type="entry name" value="AA_adenyl_dom"/>
</dbReference>
<dbReference type="InterPro" id="IPR006162">
    <property type="entry name" value="Ppantetheine_attach_site"/>
</dbReference>
<dbReference type="Gene3D" id="3.30.559.10">
    <property type="entry name" value="Chloramphenicol acetyltransferase-like domain"/>
    <property type="match status" value="4"/>
</dbReference>
<proteinExistence type="predicted"/>
<dbReference type="GO" id="GO:0047527">
    <property type="term" value="F:2,3-dihydroxybenzoate-serine ligase activity"/>
    <property type="evidence" value="ECO:0007669"/>
    <property type="project" value="TreeGrafter"/>
</dbReference>
<name>A0A2P8DLN8_9ACTN</name>
<dbReference type="GO" id="GO:0072330">
    <property type="term" value="P:monocarboxylic acid biosynthetic process"/>
    <property type="evidence" value="ECO:0007669"/>
    <property type="project" value="UniProtKB-ARBA"/>
</dbReference>
<dbReference type="Pfam" id="PF00668">
    <property type="entry name" value="Condensation"/>
    <property type="match status" value="4"/>
</dbReference>
<dbReference type="InterPro" id="IPR001242">
    <property type="entry name" value="Condensation_dom"/>
</dbReference>
<dbReference type="NCBIfam" id="TIGR01733">
    <property type="entry name" value="AA-adenyl-dom"/>
    <property type="match status" value="3"/>
</dbReference>
<dbReference type="NCBIfam" id="NF003417">
    <property type="entry name" value="PRK04813.1"/>
    <property type="match status" value="3"/>
</dbReference>
<evidence type="ECO:0000256" key="5">
    <source>
        <dbReference type="ARBA" id="ARBA00023194"/>
    </source>
</evidence>
<dbReference type="SUPFAM" id="SSF52777">
    <property type="entry name" value="CoA-dependent acyltransferases"/>
    <property type="match status" value="8"/>
</dbReference>
<dbReference type="FunFam" id="3.40.50.12780:FF:000012">
    <property type="entry name" value="Non-ribosomal peptide synthetase"/>
    <property type="match status" value="2"/>
</dbReference>
<keyword evidence="4" id="KW-0677">Repeat</keyword>
<dbReference type="NCBIfam" id="TIGR01720">
    <property type="entry name" value="NRPS-para261"/>
    <property type="match status" value="1"/>
</dbReference>
<dbReference type="InterPro" id="IPR020845">
    <property type="entry name" value="AMP-binding_CS"/>
</dbReference>
<dbReference type="GO" id="GO:0005829">
    <property type="term" value="C:cytosol"/>
    <property type="evidence" value="ECO:0007669"/>
    <property type="project" value="TreeGrafter"/>
</dbReference>
<dbReference type="Gene3D" id="1.10.1200.10">
    <property type="entry name" value="ACP-like"/>
    <property type="match status" value="3"/>
</dbReference>
<keyword evidence="5" id="KW-0045">Antibiotic biosynthesis</keyword>
<dbReference type="InterPro" id="IPR023213">
    <property type="entry name" value="CAT-like_dom_sf"/>
</dbReference>
<dbReference type="Pfam" id="PF00550">
    <property type="entry name" value="PP-binding"/>
    <property type="match status" value="3"/>
</dbReference>
<dbReference type="SUPFAM" id="SSF56801">
    <property type="entry name" value="Acetyl-CoA synthetase-like"/>
    <property type="match status" value="3"/>
</dbReference>
<evidence type="ECO:0000256" key="3">
    <source>
        <dbReference type="ARBA" id="ARBA00022553"/>
    </source>
</evidence>
<feature type="region of interest" description="Disordered" evidence="6">
    <location>
        <begin position="2475"/>
        <end position="2496"/>
    </location>
</feature>
<protein>
    <submittedName>
        <fullName evidence="8">Non-ribosomal peptide synthase protein (TIGR01720 family)/amino acid adenylation domain-containing protein</fullName>
    </submittedName>
</protein>
<evidence type="ECO:0000313" key="8">
    <source>
        <dbReference type="EMBL" id="PSK98146.1"/>
    </source>
</evidence>
<dbReference type="SMART" id="SM00823">
    <property type="entry name" value="PKS_PP"/>
    <property type="match status" value="3"/>
</dbReference>
<dbReference type="PROSITE" id="PS50075">
    <property type="entry name" value="CARRIER"/>
    <property type="match status" value="3"/>
</dbReference>
<dbReference type="GO" id="GO:0043041">
    <property type="term" value="P:amino acid activation for nonribosomal peptide biosynthetic process"/>
    <property type="evidence" value="ECO:0007669"/>
    <property type="project" value="TreeGrafter"/>
</dbReference>
<dbReference type="InterPro" id="IPR036736">
    <property type="entry name" value="ACP-like_sf"/>
</dbReference>
<comment type="cofactor">
    <cofactor evidence="1">
        <name>pantetheine 4'-phosphate</name>
        <dbReference type="ChEBI" id="CHEBI:47942"/>
    </cofactor>
</comment>
<dbReference type="InterPro" id="IPR000873">
    <property type="entry name" value="AMP-dep_synth/lig_dom"/>
</dbReference>
<evidence type="ECO:0000256" key="2">
    <source>
        <dbReference type="ARBA" id="ARBA00022450"/>
    </source>
</evidence>
<feature type="domain" description="Carrier" evidence="7">
    <location>
        <begin position="2027"/>
        <end position="2101"/>
    </location>
</feature>
<dbReference type="EMBL" id="PYGA01000006">
    <property type="protein sequence ID" value="PSK98146.1"/>
    <property type="molecule type" value="Genomic_DNA"/>
</dbReference>
<dbReference type="GO" id="GO:0009239">
    <property type="term" value="P:enterobactin biosynthetic process"/>
    <property type="evidence" value="ECO:0007669"/>
    <property type="project" value="TreeGrafter"/>
</dbReference>
<dbReference type="GO" id="GO:0031177">
    <property type="term" value="F:phosphopantetheine binding"/>
    <property type="evidence" value="ECO:0007669"/>
    <property type="project" value="InterPro"/>
</dbReference>
<dbReference type="OrthoDB" id="3802848at2"/>
<evidence type="ECO:0000256" key="1">
    <source>
        <dbReference type="ARBA" id="ARBA00001957"/>
    </source>
</evidence>
<dbReference type="FunFam" id="3.40.50.980:FF:000001">
    <property type="entry name" value="Non-ribosomal peptide synthetase"/>
    <property type="match status" value="1"/>
</dbReference>
<dbReference type="FunFam" id="3.30.300.30:FF:000010">
    <property type="entry name" value="Enterobactin synthetase component F"/>
    <property type="match status" value="3"/>
</dbReference>
<dbReference type="Gene3D" id="3.30.300.30">
    <property type="match status" value="3"/>
</dbReference>
<dbReference type="RefSeq" id="WP_106582873.1">
    <property type="nucleotide sequence ID" value="NZ_PYGA01000006.1"/>
</dbReference>
<dbReference type="PANTHER" id="PTHR45527:SF1">
    <property type="entry name" value="FATTY ACID SYNTHASE"/>
    <property type="match status" value="1"/>
</dbReference>
<dbReference type="FunFam" id="2.30.38.10:FF:000001">
    <property type="entry name" value="Non-ribosomal peptide synthetase PvdI"/>
    <property type="match status" value="2"/>
</dbReference>
<dbReference type="SUPFAM" id="SSF47336">
    <property type="entry name" value="ACP-like"/>
    <property type="match status" value="3"/>
</dbReference>
<gene>
    <name evidence="8" type="ORF">CLV63_106194</name>
</gene>
<reference evidence="8 9" key="1">
    <citation type="submission" date="2018-03" db="EMBL/GenBank/DDBJ databases">
        <title>Genomic Encyclopedia of Archaeal and Bacterial Type Strains, Phase II (KMG-II): from individual species to whole genera.</title>
        <authorList>
            <person name="Goeker M."/>
        </authorList>
    </citation>
    <scope>NUCLEOTIDE SEQUENCE [LARGE SCALE GENOMIC DNA]</scope>
    <source>
        <strain evidence="8 9">DSM 45312</strain>
    </source>
</reference>
<feature type="domain" description="Carrier" evidence="7">
    <location>
        <begin position="966"/>
        <end position="1041"/>
    </location>
</feature>
<dbReference type="InterPro" id="IPR020806">
    <property type="entry name" value="PKS_PP-bd"/>
</dbReference>
<feature type="domain" description="Carrier" evidence="7">
    <location>
        <begin position="3085"/>
        <end position="3159"/>
    </location>
</feature>
<dbReference type="PANTHER" id="PTHR45527">
    <property type="entry name" value="NONRIBOSOMAL PEPTIDE SYNTHETASE"/>
    <property type="match status" value="1"/>
</dbReference>
<evidence type="ECO:0000259" key="7">
    <source>
        <dbReference type="PROSITE" id="PS50075"/>
    </source>
</evidence>
<dbReference type="CDD" id="cd05930">
    <property type="entry name" value="A_NRPS"/>
    <property type="match status" value="1"/>
</dbReference>
<organism evidence="8 9">
    <name type="scientific">Murinocardiopsis flavida</name>
    <dbReference type="NCBI Taxonomy" id="645275"/>
    <lineage>
        <taxon>Bacteria</taxon>
        <taxon>Bacillati</taxon>
        <taxon>Actinomycetota</taxon>
        <taxon>Actinomycetes</taxon>
        <taxon>Streptosporangiales</taxon>
        <taxon>Nocardiopsidaceae</taxon>
        <taxon>Murinocardiopsis</taxon>
    </lineage>
</organism>
<dbReference type="GO" id="GO:0009366">
    <property type="term" value="C:enterobactin synthetase complex"/>
    <property type="evidence" value="ECO:0007669"/>
    <property type="project" value="TreeGrafter"/>
</dbReference>
<dbReference type="FunFam" id="1.10.1200.10:FF:000016">
    <property type="entry name" value="Non-ribosomal peptide synthase"/>
    <property type="match status" value="1"/>
</dbReference>
<keyword evidence="2" id="KW-0596">Phosphopantetheine</keyword>
<comment type="caution">
    <text evidence="8">The sequence shown here is derived from an EMBL/GenBank/DDBJ whole genome shotgun (WGS) entry which is preliminary data.</text>
</comment>
<evidence type="ECO:0000256" key="6">
    <source>
        <dbReference type="SAM" id="MobiDB-lite"/>
    </source>
</evidence>
<dbReference type="Pfam" id="PF00501">
    <property type="entry name" value="AMP-binding"/>
    <property type="match status" value="3"/>
</dbReference>
<dbReference type="InterPro" id="IPR009081">
    <property type="entry name" value="PP-bd_ACP"/>
</dbReference>
<keyword evidence="3" id="KW-0597">Phosphoprotein</keyword>
<dbReference type="Proteomes" id="UP000240542">
    <property type="component" value="Unassembled WGS sequence"/>
</dbReference>
<dbReference type="Gene3D" id="3.40.50.980">
    <property type="match status" value="6"/>
</dbReference>
<evidence type="ECO:0000256" key="4">
    <source>
        <dbReference type="ARBA" id="ARBA00022737"/>
    </source>
</evidence>
<dbReference type="GO" id="GO:0008610">
    <property type="term" value="P:lipid biosynthetic process"/>
    <property type="evidence" value="ECO:0007669"/>
    <property type="project" value="UniProtKB-ARBA"/>
</dbReference>
<dbReference type="PROSITE" id="PS00012">
    <property type="entry name" value="PHOSPHOPANTETHEINE"/>
    <property type="match status" value="3"/>
</dbReference>
<dbReference type="Pfam" id="PF13193">
    <property type="entry name" value="AMP-binding_C"/>
    <property type="match status" value="3"/>
</dbReference>
<keyword evidence="9" id="KW-1185">Reference proteome</keyword>
<sequence length="3654" mass="377866">MADTHTAAPARLALTGAQLGVWYAQQRSPGDPVYNVGQYVEIDADVDPELLDAALRTVVAESEALRSRIVEVDGTPHQEIAPADPAAPVLTVRDLSGGGDDDPHAAALAAMRANMGTAVDTAAGPLHAHTLFRLGRRCLWYQRYHHVIADAFAVTGISRRVAAVYTALAAGTAVPAARPGRLADVLAEEAAYTASARRAADRDHWTALLAGRAEPPLLSEAAPAPPGAKVRAVAGLGADAAAALDARARASGDTWADLVTAAFGMHTHRLTGATGVVLGVPAMGRLGSASLRVPSMVVNVLPLCLDLTPATCIGDAVRHTAERLRGLRAHQRYRAEDIRRDLGLVGRATGLHGPMLNIKAFDYTLSFAGVRGTSRTLSEGPVDDVSLSVYRDGDSGLTFDLSANAARYDADGAADRLGEFARVLTEVAAADPDRRLAGLDLLPPAGHRALRDDALAARAEIPDATLPELLARAAARHCGATAVESGGERLDYGALHARANRIAQVLAARGAAPGNVVAVALPRGTDLVAAMIAVGATGAAVLPLDPDFPAERLRTMLADSGAALLVGTDSTTARLGTGGPAALRLDDPAAAAEIAAAPPEPPPGPRTGPGAPAYVLYTSGSTGRPKGVVVPQRALVNFLTDMGRRFPLDTGDAWTAVTTVGFDISALELYLPLLHGARLVLADRDTVRDPAALAAQITAAGTTVMQATPTLWQALTETAPEALRGLRILVGGEALPPALAATLSGLGATTNLYGPTETTIWSTAAPVDPDAPASIGRPIANTRVHVLDAALRPVPAGRTGDLYIAGDGLALGYANRPGLTAERFTADPFGPPGARMYRTGDLARRRPDGGLDFLGRTDHQVKIRGFRIELGEIEAALADHPGVARAVVTAREDAPGRTYLAGYLVADPGSAVDPDEVRAALAARLPEYMVPAALVELDAFPMTANRKVDRAALPAPEFAAPAAGAKPRTPAEEALCAVFADVLGLPEVGAADDFFALGGHSILATRAANGARAALGADVRVRDLFAAPTPEALAARMAGPGAAAAGPTARERPAVLPLSPAQERLWFLDRLSGPSAAYNVPVAVRLRGAVDADALAAALRDVVLRHESLHTVYGERDGVPFQRTLAPEDVGPLLRTADAAADGLDALVDAAVHEVFDITADVPVRALLVRCRPAPGGPAAAPPESVLCLVFAHIATDEWSEGPLLRDLDAAYAARRAGRAPAFPDLALEHGDTVLWQRERLGDPADPDSAAAGLVRHWRAALDGLPEEAALPADRPRPLAPTGQGRTAVFRVDPERHRRLRALARDHGVTEFMAWHAVIATLLHRVGGGTDIAVGAPHAGRDDAATHGVVGLLLNLLVLRTDLAGSPDFTEVLRRVRAADTDAFAHADLPFDRVVEALNPARAPGRNPLFQVLVSHQHDPEGAPGLLGLDGEVHPVELRAAKADLEFILAERPGADGVTGGLSYATDLFEHATAAALTERLLLVLDQVLADPGRPIGGLDPVLPAEHAAFAAESAAARHPVDAPLLPAALAAAAADHPDAPAVIAGGARTTYARLHERAESIAALLRRRGAGPEQVVAVAMERTADLVAALVAVHRAGAAYLPLDPGFPASRIDAMVADSGTALALTDTASAGRLPAALPRIVLDADADAAAPETPVPADAAIGPDSAAYVLYTSGSTGTPKGVVVGHGALRNFLADMGRRVPLGPGDVWAAVTTVGFDISALELFLPLLHGGAVLLADRATVREPRALAELMAAHGTTVMQATPTLWQALTEERPEAPRGLRVLVGGEALPAALADTLGGAATEVLNVYGPTETTIWSAAAPVRPGDPVTIGGPLANTRLYVLDAGLRPVPPGVPGDLYIAGDGLARGYANRPGLTAERFTADPFGPPGARMYRTGDLARRRGDGGLDFLGRTDHQVKIRGFRIELGEIEAVLADQPGVARAVVTARADAPGGARRLVAHYTTAPGRAVDPARARAHLAAALPEYMVPAALVAVDAFPLTANGKVDRAALPAPEDAAGDAPAPGRAPADAAEAAMCAVTAEVLGRAAAGPDDDFFALGGDSITALRIVALARRRGLELSVRAVFEHRTPARLAAAAGRAEDAAAPGAAPEPAAAEARLDGRRLAQLRADTGAGEIQEVWPLTPLQAGLLVHSGADDAYVYQLSLTLSGPLDPARLRAAAEALLDRHPALRAGFWTPPGGDPVQFVPAAADLPWRETDLAAAGGADRAAALDALERAERGEPFDPARPPLMRAALARTGPAEHVLVLTNHHVVLDGWSARLLVGELRALYRGTPLPDPVPFSAHLARAAAADTDAAKEAWRAALAGLPGPTLAGAAGTGPGTGEPHSTELVLPAEEDAAVRALARDLGVTLSTVVQAVWGLLLGAVTGTTDVVFGTAVSGRRADGAGTGSAVGLLINTVPVRVRLDPGESAADLLVRLRAEQNRLLEHDHLGLADIQRAAGHPALFDTYAVLENLPDTGPGEDDGDGGADPAPPHVTAVRPYDATHYPLALTVLPEERLRLRLDHRPDLLAPGIADRLLDRARHLAAQITADPAARVAALTLRLPGEPGEAPAPAATAEPTVAELLRRQAAARPGDTALVAEGESADFAALDARANRLARLLADAGARPGAVVALALPRGAAAVAAILAVAKTGAGYLPLDPGLPAERLAFMLADTAPVLALRSGGFPALPGGVPTVDLDDPAVRADLAARSGADPHLSQVPDAPAYVIYTSGSTGAPKGVTVAHAALARLLARHRDGLFGGPGAQRRLRVAHTAAFTFDASWDALAALLLGHELHLLGEDDYLDLDRLGRYTADHAIDYLDFTPTYWRRLLDSGALSRMPGIRVVGGEAFPADLWRRMRAIPGGRTLNLYGPTEATVDALCADVADSGTPVAGHPLPGTAARVLDPWLRPCPPHVPGELYLAGGSLATGYRGRPALTAERFTADPYGSPGARMYRTGDLARRRADGAVEVLGRADDQVKIRGYRIELGEVEAAMAALPGVAHAVAAVREDVPGVRRLVGYLVPAPGEGADPDGVRDALARTLPAFMVPQALAALPELPVLPSGKVDRAALPAPALSRDDGTAPVPADGPEAALCAVFAETLGLDRVGPGDDFFTLGGDSIVALRAVALARRDGLGITAREVFTRKTPGALAAVARRAEPLAPAGADDPVGALPAPPVLRDLLGEGGAIGRYTQRRLVWTPPGLMAADLVAALDALLDHHDALRLAVRPDPAGDPGRADVRVLPRGAVRAADVLRTAPAPTGPGAERELVRAAHEAADRLDLAAGRVAQAVFFDAGEHAPGRLLILVHHAAVDGVSWRILLPDLAEAVAAVREGRDPAPADTGTSYRGWAIGLREHAADPARTAELDRWQRVLAPGTAPIAAGPPDPARDTIGAARTLVRDLPAAATGTVLGAVPAAYTAGVDDVLLAALAAALTAWRAGGAADAAPFLVEVEGHGREEIDARLDASRTVGWFTSAYPVRLDPAPAGDPGTAVKAVKEHLRGLPDNGIGFGLLNALNPDTAAALAAAPRPPLLFNYLGRFPAPAAGDWQPCPEVDAIPSAFDPDQALSHPIQVNAVALETPGGPVLRAHWTWAPGLVDADRVADLADRWTAALTALAEHADDPGSGGFTPSDLPLVDLGQDQIDMLEAFVRDQG</sequence>
<dbReference type="PROSITE" id="PS00455">
    <property type="entry name" value="AMP_BINDING"/>
    <property type="match status" value="3"/>
</dbReference>
<accession>A0A2P8DLN8</accession>